<accession>K1P9G5</accession>
<gene>
    <name evidence="1" type="ORF">CGI_10005936</name>
</gene>
<name>K1P9G5_MAGGI</name>
<reference evidence="1" key="1">
    <citation type="journal article" date="2012" name="Nature">
        <title>The oyster genome reveals stress adaptation and complexity of shell formation.</title>
        <authorList>
            <person name="Zhang G."/>
            <person name="Fang X."/>
            <person name="Guo X."/>
            <person name="Li L."/>
            <person name="Luo R."/>
            <person name="Xu F."/>
            <person name="Yang P."/>
            <person name="Zhang L."/>
            <person name="Wang X."/>
            <person name="Qi H."/>
            <person name="Xiong Z."/>
            <person name="Que H."/>
            <person name="Xie Y."/>
            <person name="Holland P.W."/>
            <person name="Paps J."/>
            <person name="Zhu Y."/>
            <person name="Wu F."/>
            <person name="Chen Y."/>
            <person name="Wang J."/>
            <person name="Peng C."/>
            <person name="Meng J."/>
            <person name="Yang L."/>
            <person name="Liu J."/>
            <person name="Wen B."/>
            <person name="Zhang N."/>
            <person name="Huang Z."/>
            <person name="Zhu Q."/>
            <person name="Feng Y."/>
            <person name="Mount A."/>
            <person name="Hedgecock D."/>
            <person name="Xu Z."/>
            <person name="Liu Y."/>
            <person name="Domazet-Loso T."/>
            <person name="Du Y."/>
            <person name="Sun X."/>
            <person name="Zhang S."/>
            <person name="Liu B."/>
            <person name="Cheng P."/>
            <person name="Jiang X."/>
            <person name="Li J."/>
            <person name="Fan D."/>
            <person name="Wang W."/>
            <person name="Fu W."/>
            <person name="Wang T."/>
            <person name="Wang B."/>
            <person name="Zhang J."/>
            <person name="Peng Z."/>
            <person name="Li Y."/>
            <person name="Li N."/>
            <person name="Wang J."/>
            <person name="Chen M."/>
            <person name="He Y."/>
            <person name="Tan F."/>
            <person name="Song X."/>
            <person name="Zheng Q."/>
            <person name="Huang R."/>
            <person name="Yang H."/>
            <person name="Du X."/>
            <person name="Chen L."/>
            <person name="Yang M."/>
            <person name="Gaffney P.M."/>
            <person name="Wang S."/>
            <person name="Luo L."/>
            <person name="She Z."/>
            <person name="Ming Y."/>
            <person name="Huang W."/>
            <person name="Zhang S."/>
            <person name="Huang B."/>
            <person name="Zhang Y."/>
            <person name="Qu T."/>
            <person name="Ni P."/>
            <person name="Miao G."/>
            <person name="Wang J."/>
            <person name="Wang Q."/>
            <person name="Steinberg C.E."/>
            <person name="Wang H."/>
            <person name="Li N."/>
            <person name="Qian L."/>
            <person name="Zhang G."/>
            <person name="Li Y."/>
            <person name="Yang H."/>
            <person name="Liu X."/>
            <person name="Wang J."/>
            <person name="Yin Y."/>
            <person name="Wang J."/>
        </authorList>
    </citation>
    <scope>NUCLEOTIDE SEQUENCE [LARGE SCALE GENOMIC DNA]</scope>
    <source>
        <strain evidence="1">05x7-T-G4-1.051#20</strain>
    </source>
</reference>
<dbReference type="EMBL" id="JH818384">
    <property type="protein sequence ID" value="EKC20417.1"/>
    <property type="molecule type" value="Genomic_DNA"/>
</dbReference>
<dbReference type="HOGENOM" id="CLU_3016232_0_0_1"/>
<proteinExistence type="predicted"/>
<organism evidence="1">
    <name type="scientific">Magallana gigas</name>
    <name type="common">Pacific oyster</name>
    <name type="synonym">Crassostrea gigas</name>
    <dbReference type="NCBI Taxonomy" id="29159"/>
    <lineage>
        <taxon>Eukaryota</taxon>
        <taxon>Metazoa</taxon>
        <taxon>Spiralia</taxon>
        <taxon>Lophotrochozoa</taxon>
        <taxon>Mollusca</taxon>
        <taxon>Bivalvia</taxon>
        <taxon>Autobranchia</taxon>
        <taxon>Pteriomorphia</taxon>
        <taxon>Ostreida</taxon>
        <taxon>Ostreoidea</taxon>
        <taxon>Ostreidae</taxon>
        <taxon>Magallana</taxon>
    </lineage>
</organism>
<sequence>MGNQSSGHGKDYSAAAKKVYHDFIRVYRLPGFHRGRECFDLFSVIESGRYTTKTKS</sequence>
<protein>
    <submittedName>
        <fullName evidence="1">Uncharacterized protein</fullName>
    </submittedName>
</protein>
<dbReference type="AlphaFoldDB" id="K1P9G5"/>
<dbReference type="InParanoid" id="K1P9G5"/>
<evidence type="ECO:0000313" key="1">
    <source>
        <dbReference type="EMBL" id="EKC20417.1"/>
    </source>
</evidence>